<dbReference type="EMBL" id="LAZR01009584">
    <property type="protein sequence ID" value="KKM71743.1"/>
    <property type="molecule type" value="Genomic_DNA"/>
</dbReference>
<gene>
    <name evidence="1" type="ORF">LCGC14_1427550</name>
</gene>
<accession>A0A0F9JPV7</accession>
<sequence>MTESSIPWGGTVTGDAVLAPYSDDQWSDMYRKLLMRDHTVQGVVGGYANELEVIDAGGTTMRVSTGIALVDGKFYENTVVVDNASAGNTVYWLVGLQKDFAGQEVRVFTRGTYASEAAALAALVQDPDPAPAIWEIPLATVLTDAAGNVDVVTDQRAWVLRLPVQRLFVPCVAAFNFTDTTDIVRGVVGGAGAGWPFIDNKDSDGYGDFVVPLDCKSGSDLILKAVIQPRGTGNIYRYIFYTIRQGCGEALRSIQAGAPAGVEAVASANYTYCIAETTIPAAEPGWFYSLHFGRPANTEAADTISNTVNFLGFIIDYTPIVP</sequence>
<organism evidence="1">
    <name type="scientific">marine sediment metagenome</name>
    <dbReference type="NCBI Taxonomy" id="412755"/>
    <lineage>
        <taxon>unclassified sequences</taxon>
        <taxon>metagenomes</taxon>
        <taxon>ecological metagenomes</taxon>
    </lineage>
</organism>
<reference evidence="1" key="1">
    <citation type="journal article" date="2015" name="Nature">
        <title>Complex archaea that bridge the gap between prokaryotes and eukaryotes.</title>
        <authorList>
            <person name="Spang A."/>
            <person name="Saw J.H."/>
            <person name="Jorgensen S.L."/>
            <person name="Zaremba-Niedzwiedzka K."/>
            <person name="Martijn J."/>
            <person name="Lind A.E."/>
            <person name="van Eijk R."/>
            <person name="Schleper C."/>
            <person name="Guy L."/>
            <person name="Ettema T.J."/>
        </authorList>
    </citation>
    <scope>NUCLEOTIDE SEQUENCE</scope>
</reference>
<protein>
    <submittedName>
        <fullName evidence="1">Uncharacterized protein</fullName>
    </submittedName>
</protein>
<name>A0A0F9JPV7_9ZZZZ</name>
<comment type="caution">
    <text evidence="1">The sequence shown here is derived from an EMBL/GenBank/DDBJ whole genome shotgun (WGS) entry which is preliminary data.</text>
</comment>
<proteinExistence type="predicted"/>
<evidence type="ECO:0000313" key="1">
    <source>
        <dbReference type="EMBL" id="KKM71743.1"/>
    </source>
</evidence>
<dbReference type="AlphaFoldDB" id="A0A0F9JPV7"/>